<evidence type="ECO:0000256" key="4">
    <source>
        <dbReference type="ARBA" id="ARBA00023163"/>
    </source>
</evidence>
<dbReference type="PRINTS" id="PR00039">
    <property type="entry name" value="HTHLYSR"/>
</dbReference>
<protein>
    <submittedName>
        <fullName evidence="6">Regulatory helix-turn-helix protein, lysR family</fullName>
    </submittedName>
</protein>
<accession>A0A1T4KET2</accession>
<dbReference type="EMBL" id="FUWU01000005">
    <property type="protein sequence ID" value="SJZ40968.1"/>
    <property type="molecule type" value="Genomic_DNA"/>
</dbReference>
<dbReference type="Proteomes" id="UP000190449">
    <property type="component" value="Unassembled WGS sequence"/>
</dbReference>
<evidence type="ECO:0000313" key="7">
    <source>
        <dbReference type="Proteomes" id="UP000190449"/>
    </source>
</evidence>
<evidence type="ECO:0000256" key="3">
    <source>
        <dbReference type="ARBA" id="ARBA00023125"/>
    </source>
</evidence>
<keyword evidence="3" id="KW-0238">DNA-binding</keyword>
<name>A0A1T4KET2_9BACT</name>
<evidence type="ECO:0000259" key="5">
    <source>
        <dbReference type="PROSITE" id="PS50931"/>
    </source>
</evidence>
<reference evidence="6 7" key="1">
    <citation type="submission" date="2017-02" db="EMBL/GenBank/DDBJ databases">
        <authorList>
            <person name="Peterson S.W."/>
        </authorList>
    </citation>
    <scope>NUCLEOTIDE SEQUENCE [LARGE SCALE GENOMIC DNA]</scope>
    <source>
        <strain evidence="6 7">ATCC 43854</strain>
    </source>
</reference>
<dbReference type="Gene3D" id="1.10.10.10">
    <property type="entry name" value="Winged helix-like DNA-binding domain superfamily/Winged helix DNA-binding domain"/>
    <property type="match status" value="1"/>
</dbReference>
<dbReference type="SUPFAM" id="SSF46785">
    <property type="entry name" value="Winged helix' DNA-binding domain"/>
    <property type="match status" value="1"/>
</dbReference>
<organism evidence="6 7">
    <name type="scientific">Fibrobacter intestinalis</name>
    <dbReference type="NCBI Taxonomy" id="28122"/>
    <lineage>
        <taxon>Bacteria</taxon>
        <taxon>Pseudomonadati</taxon>
        <taxon>Fibrobacterota</taxon>
        <taxon>Fibrobacteria</taxon>
        <taxon>Fibrobacterales</taxon>
        <taxon>Fibrobacteraceae</taxon>
        <taxon>Fibrobacter</taxon>
    </lineage>
</organism>
<dbReference type="InterPro" id="IPR036388">
    <property type="entry name" value="WH-like_DNA-bd_sf"/>
</dbReference>
<dbReference type="GO" id="GO:0003700">
    <property type="term" value="F:DNA-binding transcription factor activity"/>
    <property type="evidence" value="ECO:0007669"/>
    <property type="project" value="InterPro"/>
</dbReference>
<dbReference type="STRING" id="28122.SAMN02745108_00468"/>
<keyword evidence="4" id="KW-0804">Transcription</keyword>
<evidence type="ECO:0000313" key="6">
    <source>
        <dbReference type="EMBL" id="SJZ40968.1"/>
    </source>
</evidence>
<evidence type="ECO:0000256" key="2">
    <source>
        <dbReference type="ARBA" id="ARBA00023015"/>
    </source>
</evidence>
<keyword evidence="2" id="KW-0805">Transcription regulation</keyword>
<dbReference type="GO" id="GO:0000976">
    <property type="term" value="F:transcription cis-regulatory region binding"/>
    <property type="evidence" value="ECO:0007669"/>
    <property type="project" value="TreeGrafter"/>
</dbReference>
<comment type="similarity">
    <text evidence="1">Belongs to the LysR transcriptional regulatory family.</text>
</comment>
<evidence type="ECO:0000256" key="1">
    <source>
        <dbReference type="ARBA" id="ARBA00009437"/>
    </source>
</evidence>
<proteinExistence type="inferred from homology"/>
<gene>
    <name evidence="6" type="ORF">SAMN02745108_00468</name>
</gene>
<dbReference type="PROSITE" id="PS50931">
    <property type="entry name" value="HTH_LYSR"/>
    <property type="match status" value="1"/>
</dbReference>
<dbReference type="RefSeq" id="WP_198951031.1">
    <property type="nucleotide sequence ID" value="NZ_FUWU01000005.1"/>
</dbReference>
<sequence>MYRYELKTFVAVVEQQSFTQAAEVLYLTPTAVMKQMNQLEVQLGIPLFERNRQGVKATESGKALYQEAKFIIDYADKALAKIRGKLKNGEETIRIGSSILNPCKAFMELWPRVSAQFPSFKISIVPFEDANQNILSVISGLGRHFDFLSAPAILENGFPGRIFTNWGLVRNASLFL</sequence>
<dbReference type="PANTHER" id="PTHR30126:SF40">
    <property type="entry name" value="HTH-TYPE TRANSCRIPTIONAL REGULATOR GLTR"/>
    <property type="match status" value="1"/>
</dbReference>
<dbReference type="InterPro" id="IPR000847">
    <property type="entry name" value="LysR_HTH_N"/>
</dbReference>
<dbReference type="AlphaFoldDB" id="A0A1T4KET2"/>
<feature type="domain" description="HTH lysR-type" evidence="5">
    <location>
        <begin position="1"/>
        <end position="58"/>
    </location>
</feature>
<dbReference type="InterPro" id="IPR036390">
    <property type="entry name" value="WH_DNA-bd_sf"/>
</dbReference>
<dbReference type="PANTHER" id="PTHR30126">
    <property type="entry name" value="HTH-TYPE TRANSCRIPTIONAL REGULATOR"/>
    <property type="match status" value="1"/>
</dbReference>
<dbReference type="Pfam" id="PF00126">
    <property type="entry name" value="HTH_1"/>
    <property type="match status" value="1"/>
</dbReference>
<dbReference type="FunFam" id="1.10.10.10:FF:000001">
    <property type="entry name" value="LysR family transcriptional regulator"/>
    <property type="match status" value="1"/>
</dbReference>